<evidence type="ECO:0000259" key="7">
    <source>
        <dbReference type="Pfam" id="PF08340"/>
    </source>
</evidence>
<evidence type="ECO:0000256" key="3">
    <source>
        <dbReference type="ARBA" id="ARBA00022759"/>
    </source>
</evidence>
<dbReference type="NCBIfam" id="TIGR00255">
    <property type="entry name" value="YicC/YloC family endoribonuclease"/>
    <property type="match status" value="1"/>
</dbReference>
<dbReference type="Proteomes" id="UP000278746">
    <property type="component" value="Unassembled WGS sequence"/>
</dbReference>
<evidence type="ECO:0000313" key="9">
    <source>
        <dbReference type="Proteomes" id="UP000278746"/>
    </source>
</evidence>
<evidence type="ECO:0000256" key="2">
    <source>
        <dbReference type="ARBA" id="ARBA00022722"/>
    </source>
</evidence>
<dbReference type="Pfam" id="PF03755">
    <property type="entry name" value="YicC-like_N"/>
    <property type="match status" value="1"/>
</dbReference>
<dbReference type="Pfam" id="PF08340">
    <property type="entry name" value="YicC-like_C"/>
    <property type="match status" value="1"/>
</dbReference>
<keyword evidence="4" id="KW-0378">Hydrolase</keyword>
<comment type="caution">
    <text evidence="8">The sequence shown here is derived from an EMBL/GenBank/DDBJ whole genome shotgun (WGS) entry which is preliminary data.</text>
</comment>
<comment type="cofactor">
    <cofactor evidence="1">
        <name>a divalent metal cation</name>
        <dbReference type="ChEBI" id="CHEBI:60240"/>
    </cofactor>
</comment>
<comment type="similarity">
    <text evidence="5">Belongs to the YicC/YloC family.</text>
</comment>
<gene>
    <name evidence="8" type="ORF">EBO34_06870</name>
</gene>
<feature type="domain" description="Endoribonuclease YicC-like N-terminal" evidence="6">
    <location>
        <begin position="2"/>
        <end position="157"/>
    </location>
</feature>
<reference evidence="8 9" key="1">
    <citation type="submission" date="2018-10" db="EMBL/GenBank/DDBJ databases">
        <title>Bacillus Keqinensis sp. nov., a moderately halophilic bacterium isolated from a saline-alkaline lake.</title>
        <authorList>
            <person name="Wang H."/>
        </authorList>
    </citation>
    <scope>NUCLEOTIDE SEQUENCE [LARGE SCALE GENOMIC DNA]</scope>
    <source>
        <strain evidence="8 9">KQ-3</strain>
    </source>
</reference>
<sequence>MIVSMTGYGRSVEQSDSFHVTVEMKSVNHRFCEVNVRMPRQFLMMEDRVKKTIGRFVKRGKVDVFITVGGENFIKRDLSVDWNLLEQYVHTFEKMQKTYNTSKQAFPFSQMLTHEDVVSVDEADDVTEEVQTLLYTAVERAAKQLHEMRQAEGKELYRDLTNRSSLMGEWAAQLKQYAPAVHKRYQERLEKRVSDFLEGKFEADEARILTEVAVFSDKSDIQEELTRIDSHLKQFDAILESGGVVGRKLDFLVQELNREFNTIGSKANDIQISQRVVELKSELEKVREQVQNIE</sequence>
<dbReference type="PANTHER" id="PTHR30636:SF3">
    <property type="entry name" value="UPF0701 PROTEIN YICC"/>
    <property type="match status" value="1"/>
</dbReference>
<dbReference type="RefSeq" id="WP_122897168.1">
    <property type="nucleotide sequence ID" value="NZ_RHIB01000001.1"/>
</dbReference>
<evidence type="ECO:0000259" key="6">
    <source>
        <dbReference type="Pfam" id="PF03755"/>
    </source>
</evidence>
<dbReference type="GO" id="GO:0016787">
    <property type="term" value="F:hydrolase activity"/>
    <property type="evidence" value="ECO:0007669"/>
    <property type="project" value="UniProtKB-KW"/>
</dbReference>
<keyword evidence="3" id="KW-0255">Endonuclease</keyword>
<feature type="domain" description="Endoribonuclease YicC-like C-terminal" evidence="7">
    <location>
        <begin position="175"/>
        <end position="294"/>
    </location>
</feature>
<organism evidence="8 9">
    <name type="scientific">Alteribacter keqinensis</name>
    <dbReference type="NCBI Taxonomy" id="2483800"/>
    <lineage>
        <taxon>Bacteria</taxon>
        <taxon>Bacillati</taxon>
        <taxon>Bacillota</taxon>
        <taxon>Bacilli</taxon>
        <taxon>Bacillales</taxon>
        <taxon>Bacillaceae</taxon>
        <taxon>Alteribacter</taxon>
    </lineage>
</organism>
<evidence type="ECO:0000256" key="4">
    <source>
        <dbReference type="ARBA" id="ARBA00022801"/>
    </source>
</evidence>
<evidence type="ECO:0000256" key="5">
    <source>
        <dbReference type="ARBA" id="ARBA00035648"/>
    </source>
</evidence>
<dbReference type="PANTHER" id="PTHR30636">
    <property type="entry name" value="UPF0701 PROTEIN YICC"/>
    <property type="match status" value="1"/>
</dbReference>
<dbReference type="InterPro" id="IPR013551">
    <property type="entry name" value="YicC-like_C"/>
</dbReference>
<proteinExistence type="inferred from homology"/>
<protein>
    <submittedName>
        <fullName evidence="8">YicC family protein</fullName>
    </submittedName>
</protein>
<dbReference type="InterPro" id="IPR005229">
    <property type="entry name" value="YicC/YloC-like"/>
</dbReference>
<keyword evidence="2" id="KW-0540">Nuclease</keyword>
<dbReference type="EMBL" id="RHIB01000001">
    <property type="protein sequence ID" value="RNA69653.1"/>
    <property type="molecule type" value="Genomic_DNA"/>
</dbReference>
<evidence type="ECO:0000313" key="8">
    <source>
        <dbReference type="EMBL" id="RNA69653.1"/>
    </source>
</evidence>
<dbReference type="AlphaFoldDB" id="A0A3M7TVZ8"/>
<dbReference type="InterPro" id="IPR013527">
    <property type="entry name" value="YicC-like_N"/>
</dbReference>
<name>A0A3M7TVZ8_9BACI</name>
<accession>A0A3M7TVZ8</accession>
<dbReference type="OrthoDB" id="9771229at2"/>
<evidence type="ECO:0000256" key="1">
    <source>
        <dbReference type="ARBA" id="ARBA00001968"/>
    </source>
</evidence>
<dbReference type="GO" id="GO:0004521">
    <property type="term" value="F:RNA endonuclease activity"/>
    <property type="evidence" value="ECO:0007669"/>
    <property type="project" value="InterPro"/>
</dbReference>
<keyword evidence="9" id="KW-1185">Reference proteome</keyword>